<dbReference type="OMA" id="SEYLAFM"/>
<keyword evidence="4" id="KW-1185">Reference proteome</keyword>
<sequence length="180" mass="18634">MRVLSFVAIIGLAGILAPVEAIDCSSSYNVTAGSDCIENCKKSAGTTLYSDYTTDPSSPNFIKSLSYECAKGTPDYTAFMSSSGTCMMGCSSTEQQDYGSREYAQTCAWYAEHKDDTCDGSSSSASTSASSSKAPSGSSSTESSSSSASTESQDQSAAFSLKPLSFFSAGLIAVGGYVMM</sequence>
<dbReference type="AlphaFoldDB" id="A0A1X2HNL6"/>
<dbReference type="Proteomes" id="UP000242180">
    <property type="component" value="Unassembled WGS sequence"/>
</dbReference>
<feature type="chain" id="PRO_5012823736" evidence="2">
    <location>
        <begin position="22"/>
        <end position="180"/>
    </location>
</feature>
<evidence type="ECO:0000313" key="4">
    <source>
        <dbReference type="Proteomes" id="UP000242180"/>
    </source>
</evidence>
<dbReference type="OrthoDB" id="2412648at2759"/>
<keyword evidence="2" id="KW-0732">Signal</keyword>
<dbReference type="InParanoid" id="A0A1X2HNL6"/>
<comment type="caution">
    <text evidence="3">The sequence shown here is derived from an EMBL/GenBank/DDBJ whole genome shotgun (WGS) entry which is preliminary data.</text>
</comment>
<accession>A0A1X2HNL6</accession>
<evidence type="ECO:0000313" key="3">
    <source>
        <dbReference type="EMBL" id="ORZ00938.1"/>
    </source>
</evidence>
<dbReference type="STRING" id="13706.A0A1X2HNL6"/>
<name>A0A1X2HNL6_SYNRA</name>
<proteinExistence type="predicted"/>
<gene>
    <name evidence="3" type="ORF">BCR43DRAFT_511873</name>
</gene>
<organism evidence="3 4">
    <name type="scientific">Syncephalastrum racemosum</name>
    <name type="common">Filamentous fungus</name>
    <dbReference type="NCBI Taxonomy" id="13706"/>
    <lineage>
        <taxon>Eukaryota</taxon>
        <taxon>Fungi</taxon>
        <taxon>Fungi incertae sedis</taxon>
        <taxon>Mucoromycota</taxon>
        <taxon>Mucoromycotina</taxon>
        <taxon>Mucoromycetes</taxon>
        <taxon>Mucorales</taxon>
        <taxon>Syncephalastraceae</taxon>
        <taxon>Syncephalastrum</taxon>
    </lineage>
</organism>
<dbReference type="EMBL" id="MCGN01000002">
    <property type="protein sequence ID" value="ORZ00938.1"/>
    <property type="molecule type" value="Genomic_DNA"/>
</dbReference>
<feature type="signal peptide" evidence="2">
    <location>
        <begin position="1"/>
        <end position="21"/>
    </location>
</feature>
<protein>
    <submittedName>
        <fullName evidence="3">Uncharacterized protein</fullName>
    </submittedName>
</protein>
<evidence type="ECO:0000256" key="1">
    <source>
        <dbReference type="SAM" id="MobiDB-lite"/>
    </source>
</evidence>
<evidence type="ECO:0000256" key="2">
    <source>
        <dbReference type="SAM" id="SignalP"/>
    </source>
</evidence>
<reference evidence="3 4" key="1">
    <citation type="submission" date="2016-07" db="EMBL/GenBank/DDBJ databases">
        <title>Pervasive Adenine N6-methylation of Active Genes in Fungi.</title>
        <authorList>
            <consortium name="DOE Joint Genome Institute"/>
            <person name="Mondo S.J."/>
            <person name="Dannebaum R.O."/>
            <person name="Kuo R.C."/>
            <person name="Labutti K."/>
            <person name="Haridas S."/>
            <person name="Kuo A."/>
            <person name="Salamov A."/>
            <person name="Ahrendt S.R."/>
            <person name="Lipzen A."/>
            <person name="Sullivan W."/>
            <person name="Andreopoulos W.B."/>
            <person name="Clum A."/>
            <person name="Lindquist E."/>
            <person name="Daum C."/>
            <person name="Ramamoorthy G.K."/>
            <person name="Gryganskyi A."/>
            <person name="Culley D."/>
            <person name="Magnuson J.K."/>
            <person name="James T.Y."/>
            <person name="O'Malley M.A."/>
            <person name="Stajich J.E."/>
            <person name="Spatafora J.W."/>
            <person name="Visel A."/>
            <person name="Grigoriev I.V."/>
        </authorList>
    </citation>
    <scope>NUCLEOTIDE SEQUENCE [LARGE SCALE GENOMIC DNA]</scope>
    <source>
        <strain evidence="3 4">NRRL 2496</strain>
    </source>
</reference>
<feature type="region of interest" description="Disordered" evidence="1">
    <location>
        <begin position="121"/>
        <end position="152"/>
    </location>
</feature>